<feature type="region of interest" description="Disordered" evidence="18">
    <location>
        <begin position="1"/>
        <end position="22"/>
    </location>
</feature>
<dbReference type="PANTHER" id="PTHR45832">
    <property type="entry name" value="SERINE/THREONINE-PROTEIN KINASE SAMKA-RELATED-RELATED"/>
    <property type="match status" value="1"/>
</dbReference>
<dbReference type="PROSITE" id="PS00108">
    <property type="entry name" value="PROTEIN_KINASE_ST"/>
    <property type="match status" value="1"/>
</dbReference>
<dbReference type="SMART" id="SM00220">
    <property type="entry name" value="S_TKc"/>
    <property type="match status" value="1"/>
</dbReference>
<feature type="compositionally biased region" description="Low complexity" evidence="18">
    <location>
        <begin position="391"/>
        <end position="417"/>
    </location>
</feature>
<evidence type="ECO:0000256" key="8">
    <source>
        <dbReference type="ARBA" id="ARBA00022679"/>
    </source>
</evidence>
<feature type="compositionally biased region" description="Low complexity" evidence="18">
    <location>
        <begin position="864"/>
        <end position="886"/>
    </location>
</feature>
<feature type="compositionally biased region" description="Low complexity" evidence="18">
    <location>
        <begin position="432"/>
        <end position="497"/>
    </location>
</feature>
<dbReference type="EMBL" id="HE806324">
    <property type="protein sequence ID" value="CCH62693.1"/>
    <property type="molecule type" value="Genomic_DNA"/>
</dbReference>
<dbReference type="InterPro" id="IPR000719">
    <property type="entry name" value="Prot_kinase_dom"/>
</dbReference>
<evidence type="ECO:0000256" key="14">
    <source>
        <dbReference type="ARBA" id="ARBA00048679"/>
    </source>
</evidence>
<keyword evidence="5" id="KW-0963">Cytoplasm</keyword>
<dbReference type="PROSITE" id="PS50108">
    <property type="entry name" value="CRIB"/>
    <property type="match status" value="1"/>
</dbReference>
<feature type="compositionally biased region" description="Low complexity" evidence="18">
    <location>
        <begin position="641"/>
        <end position="683"/>
    </location>
</feature>
<dbReference type="GO" id="GO:0005634">
    <property type="term" value="C:nucleus"/>
    <property type="evidence" value="ECO:0007669"/>
    <property type="project" value="UniProtKB-SubCell"/>
</dbReference>
<dbReference type="HOGENOM" id="CLU_000288_26_1_1"/>
<feature type="compositionally biased region" description="Low complexity" evidence="18">
    <location>
        <begin position="205"/>
        <end position="230"/>
    </location>
</feature>
<evidence type="ECO:0000256" key="1">
    <source>
        <dbReference type="ARBA" id="ARBA00004123"/>
    </source>
</evidence>
<dbReference type="OMA" id="YLEIERY"/>
<dbReference type="InterPro" id="IPR000095">
    <property type="entry name" value="CRIB_dom"/>
</dbReference>
<dbReference type="CDD" id="cd01093">
    <property type="entry name" value="CRIB_PAK_like"/>
    <property type="match status" value="1"/>
</dbReference>
<feature type="domain" description="Protein kinase" evidence="19">
    <location>
        <begin position="1027"/>
        <end position="1278"/>
    </location>
</feature>
<evidence type="ECO:0000256" key="4">
    <source>
        <dbReference type="ARBA" id="ARBA00012513"/>
    </source>
</evidence>
<dbReference type="Proteomes" id="UP000002866">
    <property type="component" value="Chromosome 9"/>
</dbReference>
<feature type="compositionally biased region" description="Polar residues" evidence="18">
    <location>
        <begin position="339"/>
        <end position="357"/>
    </location>
</feature>
<dbReference type="GO" id="GO:0008349">
    <property type="term" value="F:MAP kinase kinase kinase kinase activity"/>
    <property type="evidence" value="ECO:0007669"/>
    <property type="project" value="UniProtKB-ARBA"/>
</dbReference>
<dbReference type="SUPFAM" id="SSF56112">
    <property type="entry name" value="Protein kinase-like (PK-like)"/>
    <property type="match status" value="1"/>
</dbReference>
<keyword evidence="11 17" id="KW-0067">ATP-binding</keyword>
<feature type="region of interest" description="Disordered" evidence="18">
    <location>
        <begin position="765"/>
        <end position="927"/>
    </location>
</feature>
<dbReference type="Gene3D" id="3.90.810.10">
    <property type="entry name" value="CRIB domain"/>
    <property type="match status" value="1"/>
</dbReference>
<dbReference type="GeneID" id="14497898"/>
<dbReference type="GO" id="GO:0019236">
    <property type="term" value="P:response to pheromone"/>
    <property type="evidence" value="ECO:0007669"/>
    <property type="project" value="UniProtKB-KW"/>
</dbReference>
<dbReference type="InterPro" id="IPR036936">
    <property type="entry name" value="CRIB_dom_sf"/>
</dbReference>
<comment type="subcellular location">
    <subcellularLocation>
        <location evidence="2">Cytoplasm</location>
    </subcellularLocation>
    <subcellularLocation>
        <location evidence="1">Nucleus</location>
    </subcellularLocation>
</comment>
<evidence type="ECO:0000313" key="22">
    <source>
        <dbReference type="Proteomes" id="UP000002866"/>
    </source>
</evidence>
<comment type="catalytic activity">
    <reaction evidence="14">
        <text>L-seryl-[protein] + ATP = O-phospho-L-seryl-[protein] + ADP + H(+)</text>
        <dbReference type="Rhea" id="RHEA:17989"/>
        <dbReference type="Rhea" id="RHEA-COMP:9863"/>
        <dbReference type="Rhea" id="RHEA-COMP:11604"/>
        <dbReference type="ChEBI" id="CHEBI:15378"/>
        <dbReference type="ChEBI" id="CHEBI:29999"/>
        <dbReference type="ChEBI" id="CHEBI:30616"/>
        <dbReference type="ChEBI" id="CHEBI:83421"/>
        <dbReference type="ChEBI" id="CHEBI:456216"/>
        <dbReference type="EC" id="2.7.11.1"/>
    </reaction>
</comment>
<keyword evidence="9 17" id="KW-0547">Nucleotide-binding</keyword>
<feature type="compositionally biased region" description="Low complexity" evidence="18">
    <location>
        <begin position="322"/>
        <end position="338"/>
    </location>
</feature>
<keyword evidence="6" id="KW-0589">Pheromone response</keyword>
<dbReference type="Pfam" id="PF00786">
    <property type="entry name" value="PBD"/>
    <property type="match status" value="1"/>
</dbReference>
<keyword evidence="10" id="KW-0418">Kinase</keyword>
<feature type="compositionally biased region" description="Polar residues" evidence="18">
    <location>
        <begin position="539"/>
        <end position="560"/>
    </location>
</feature>
<dbReference type="InterPro" id="IPR051931">
    <property type="entry name" value="PAK3-like"/>
</dbReference>
<feature type="compositionally biased region" description="Polar residues" evidence="18">
    <location>
        <begin position="765"/>
        <end position="824"/>
    </location>
</feature>
<keyword evidence="22" id="KW-1185">Reference proteome</keyword>
<dbReference type="InterPro" id="IPR033923">
    <property type="entry name" value="PAK_BD"/>
</dbReference>
<evidence type="ECO:0000256" key="7">
    <source>
        <dbReference type="ARBA" id="ARBA00022527"/>
    </source>
</evidence>
<dbReference type="InterPro" id="IPR011009">
    <property type="entry name" value="Kinase-like_dom_sf"/>
</dbReference>
<evidence type="ECO:0000256" key="10">
    <source>
        <dbReference type="ARBA" id="ARBA00022777"/>
    </source>
</evidence>
<dbReference type="GO" id="GO:0106310">
    <property type="term" value="F:protein serine kinase activity"/>
    <property type="evidence" value="ECO:0007669"/>
    <property type="project" value="RHEA"/>
</dbReference>
<evidence type="ECO:0000313" key="21">
    <source>
        <dbReference type="EMBL" id="CCH62693.1"/>
    </source>
</evidence>
<feature type="compositionally biased region" description="Low complexity" evidence="18">
    <location>
        <begin position="514"/>
        <end position="538"/>
    </location>
</feature>
<dbReference type="eggNOG" id="KOG0578">
    <property type="taxonomic scope" value="Eukaryota"/>
</dbReference>
<evidence type="ECO:0000256" key="11">
    <source>
        <dbReference type="ARBA" id="ARBA00022840"/>
    </source>
</evidence>
<evidence type="ECO:0000256" key="13">
    <source>
        <dbReference type="ARBA" id="ARBA00047899"/>
    </source>
</evidence>
<reference evidence="21 22" key="1">
    <citation type="journal article" date="2011" name="Proc. Natl. Acad. Sci. U.S.A.">
        <title>Evolutionary erosion of yeast sex chromosomes by mating-type switching accidents.</title>
        <authorList>
            <person name="Gordon J.L."/>
            <person name="Armisen D."/>
            <person name="Proux-Wera E."/>
            <person name="Oheigeartaigh S.S."/>
            <person name="Byrne K.P."/>
            <person name="Wolfe K.H."/>
        </authorList>
    </citation>
    <scope>NUCLEOTIDE SEQUENCE [LARGE SCALE GENOMIC DNA]</scope>
    <source>
        <strain evidence="22">ATCC 34711 / CBS 6284 / DSM 70876 / NBRC 10599 / NRRL Y-10934 / UCD 77-7</strain>
    </source>
</reference>
<feature type="compositionally biased region" description="Low complexity" evidence="18">
    <location>
        <begin position="358"/>
        <end position="374"/>
    </location>
</feature>
<evidence type="ECO:0000256" key="16">
    <source>
        <dbReference type="ARBA" id="ARBA00071463"/>
    </source>
</evidence>
<evidence type="ECO:0000256" key="2">
    <source>
        <dbReference type="ARBA" id="ARBA00004496"/>
    </source>
</evidence>
<keyword evidence="7" id="KW-0723">Serine/threonine-protein kinase</keyword>
<protein>
    <recommendedName>
        <fullName evidence="15">Serine/threonine-protein kinase STE20</fullName>
        <ecNumber evidence="4">2.7.11.1</ecNumber>
    </recommendedName>
    <alternativeName>
        <fullName evidence="16">Serine/threonine-protein kinase ste20</fullName>
    </alternativeName>
</protein>
<evidence type="ECO:0000256" key="17">
    <source>
        <dbReference type="PROSITE-ProRule" id="PRU10141"/>
    </source>
</evidence>
<name>I2H8J1_HENB6</name>
<dbReference type="GO" id="GO:0071470">
    <property type="term" value="P:cellular response to osmotic stress"/>
    <property type="evidence" value="ECO:0007669"/>
    <property type="project" value="UniProtKB-ARBA"/>
</dbReference>
<evidence type="ECO:0000256" key="9">
    <source>
        <dbReference type="ARBA" id="ARBA00022741"/>
    </source>
</evidence>
<feature type="region of interest" description="Disordered" evidence="18">
    <location>
        <begin position="322"/>
        <end position="417"/>
    </location>
</feature>
<dbReference type="PROSITE" id="PS50011">
    <property type="entry name" value="PROTEIN_KINASE_DOM"/>
    <property type="match status" value="1"/>
</dbReference>
<comment type="catalytic activity">
    <reaction evidence="13">
        <text>L-threonyl-[protein] + ATP = O-phospho-L-threonyl-[protein] + ADP + H(+)</text>
        <dbReference type="Rhea" id="RHEA:46608"/>
        <dbReference type="Rhea" id="RHEA-COMP:11060"/>
        <dbReference type="Rhea" id="RHEA-COMP:11605"/>
        <dbReference type="ChEBI" id="CHEBI:15378"/>
        <dbReference type="ChEBI" id="CHEBI:30013"/>
        <dbReference type="ChEBI" id="CHEBI:30616"/>
        <dbReference type="ChEBI" id="CHEBI:61977"/>
        <dbReference type="ChEBI" id="CHEBI:456216"/>
        <dbReference type="EC" id="2.7.11.1"/>
    </reaction>
</comment>
<evidence type="ECO:0000259" key="19">
    <source>
        <dbReference type="PROSITE" id="PS50011"/>
    </source>
</evidence>
<gene>
    <name evidence="21" type="primary">TBLA0I00280</name>
    <name evidence="21" type="ORF">TBLA_0I00280</name>
</gene>
<feature type="compositionally biased region" description="Polar residues" evidence="18">
    <location>
        <begin position="889"/>
        <end position="903"/>
    </location>
</feature>
<dbReference type="FunFam" id="1.10.510.10:FF:000011">
    <property type="entry name" value="Non-specific serine/threonine protein kinase"/>
    <property type="match status" value="1"/>
</dbReference>
<dbReference type="CDD" id="cd06614">
    <property type="entry name" value="STKc_PAK"/>
    <property type="match status" value="1"/>
</dbReference>
<feature type="compositionally biased region" description="Polar residues" evidence="18">
    <location>
        <begin position="498"/>
        <end position="513"/>
    </location>
</feature>
<feature type="binding site" evidence="17">
    <location>
        <position position="1056"/>
    </location>
    <ligand>
        <name>ATP</name>
        <dbReference type="ChEBI" id="CHEBI:30616"/>
    </ligand>
</feature>
<dbReference type="STRING" id="1071380.I2H8J1"/>
<dbReference type="PANTHER" id="PTHR45832:SF22">
    <property type="entry name" value="SERINE_THREONINE-PROTEIN KINASE SAMKA-RELATED"/>
    <property type="match status" value="1"/>
</dbReference>
<dbReference type="GO" id="GO:0005524">
    <property type="term" value="F:ATP binding"/>
    <property type="evidence" value="ECO:0007669"/>
    <property type="project" value="UniProtKB-UniRule"/>
</dbReference>
<accession>I2H8J1</accession>
<dbReference type="GO" id="GO:0005737">
    <property type="term" value="C:cytoplasm"/>
    <property type="evidence" value="ECO:0007669"/>
    <property type="project" value="UniProtKB-SubCell"/>
</dbReference>
<dbReference type="SMART" id="SM00285">
    <property type="entry name" value="PBD"/>
    <property type="match status" value="1"/>
</dbReference>
<dbReference type="FunFam" id="3.90.810.10:FF:000007">
    <property type="entry name" value="Non-specific serine/threonine protein kinase"/>
    <property type="match status" value="1"/>
</dbReference>
<evidence type="ECO:0000256" key="6">
    <source>
        <dbReference type="ARBA" id="ARBA00022507"/>
    </source>
</evidence>
<feature type="compositionally biased region" description="Low complexity" evidence="18">
    <location>
        <begin position="577"/>
        <end position="606"/>
    </location>
</feature>
<dbReference type="FunFam" id="3.30.200.20:FF:000385">
    <property type="entry name" value="Non-specific serine/threonine protein kinase"/>
    <property type="match status" value="1"/>
</dbReference>
<feature type="region of interest" description="Disordered" evidence="18">
    <location>
        <begin position="432"/>
        <end position="683"/>
    </location>
</feature>
<dbReference type="InParanoid" id="I2H8J1"/>
<proteinExistence type="inferred from homology"/>
<keyword evidence="8" id="KW-0808">Transferase</keyword>
<dbReference type="OrthoDB" id="248923at2759"/>
<dbReference type="InterPro" id="IPR008271">
    <property type="entry name" value="Ser/Thr_kinase_AS"/>
</dbReference>
<dbReference type="Gene3D" id="3.30.200.20">
    <property type="entry name" value="Phosphorylase Kinase, domain 1"/>
    <property type="match status" value="1"/>
</dbReference>
<dbReference type="FunCoup" id="I2H8J1">
    <property type="interactions" value="486"/>
</dbReference>
<keyword evidence="12" id="KW-0539">Nucleus</keyword>
<evidence type="ECO:0000256" key="3">
    <source>
        <dbReference type="ARBA" id="ARBA00008874"/>
    </source>
</evidence>
<dbReference type="PROSITE" id="PS00107">
    <property type="entry name" value="PROTEIN_KINASE_ATP"/>
    <property type="match status" value="1"/>
</dbReference>
<sequence>MSDPQHNGTDDGYDKVLGLLGGDPREELDIQNEMDAIRHYNQDPADYSGGTSPGDQNINLSFDLPRATASLNVNGLKETNITNTREDTNTLPDTQATMLNTDLSDYKSMDPKHSVEDLSLNIDLHLNSNSTTNTDLNTDTDTDLLNNHQQKKIVITGASANTTHPIISSTLSNTNSISNSIINNNNGIYLDDPIQFTRISSTSMVNESSSVPPSPSSSASLSASSSSANTDTDDEYHHHTHSKENKTIKINHSHTTSIDNTITSNNIQADSSYANVKKKYIDVKTPNNSNNISNSFNTTLDYDDEELADDFDNELSMLNNISTDNSGNGNNSMGLSSSYYQDNTNMNNFRSSTPVDHSTTNPSSNSTNNNNNATKLHSRSSSMSLIKEKLNITNTNNSSSNNNRFSHSKHSSMSSSISNVKIETNFNRHTRSSLSISGPVSISGSPSRSASNSFSKNNNFNNNNNNCSTGSGTSRNVNNSPSRSMSNSFSRNNSNNNLKISTPTLHQSPKLQINITSASNSNSNNNDMGSTTTSSTNNIRYNVSPSMSGMKNSISSTNTLKKMPKSNSPKPPHVPRSNSSPSYNISSSSSSSTSSSPSTNGSNNGNVKRKSGGNRMKGVFSSFVQNMKRNPQPEKKKQPTNYLNYKNNSSNNSSNSISGNSNRSSNHSNNSNRNSPSSYSKTSIKISTPYNAKHIHHVGIDRNTGEYTGLPDEWEKLLTSSGITRKEQKENMQAVMDIVKFYQEATETSGEDKVFKTFNVNNSISTIPSTQSFRTPSTSNNNKFENYNDSPSFSMGQQTPQSHSMRNVTPSFSGRNSPIGNITISSSDVSSHTSAEKYIPTRPAPKPPTQSSSANKIPRHPLASNNSSNNNISSHSKGSSQSSPISMVIKNTSPMPRASTISRAATIKKEEQPLPPLPTERKSEENEDNLISDAKVENVTLAPPRVDEKNTTIPIEVSKVEISDEKTVPVQNIPPIPKTHAISNEDIIRKPKTISPERKREEREKKMKQLYAKLHEICSSGDPSKVYRNLVKIGQGASGGVYTAYEVGTNASVAVKQMNLEKQPKTELIINEIIVMKESKHKNIVNFIDSYLLKGDLWVVMEYMEGGSLTDVVTHCILTEGQIGAVCRETLNGLKFLHSKGVIHRDIKSDNILLSMQGDIKLTDFGFCAQINEVHLKRTTMVGTPYWMAPEVVSRKEYGPKVDIWSLGIMIIEMIEGEPPYLNETPLRALYLIATNGTPELKEPEKLSSILHNFLDACLKVDPEVRATATELLETELITEVASENISLAPLVKVARMKKIAEGINEEDDDEVNEDD</sequence>
<dbReference type="Pfam" id="PF00069">
    <property type="entry name" value="Pkinase"/>
    <property type="match status" value="1"/>
</dbReference>
<dbReference type="EC" id="2.7.11.1" evidence="4"/>
<organism evidence="21 22">
    <name type="scientific">Henningerozyma blattae (strain ATCC 34711 / CBS 6284 / DSM 70876 / NBRC 10599 / NRRL Y-10934 / UCD 77-7)</name>
    <name type="common">Yeast</name>
    <name type="synonym">Tetrapisispora blattae</name>
    <dbReference type="NCBI Taxonomy" id="1071380"/>
    <lineage>
        <taxon>Eukaryota</taxon>
        <taxon>Fungi</taxon>
        <taxon>Dikarya</taxon>
        <taxon>Ascomycota</taxon>
        <taxon>Saccharomycotina</taxon>
        <taxon>Saccharomycetes</taxon>
        <taxon>Saccharomycetales</taxon>
        <taxon>Saccharomycetaceae</taxon>
        <taxon>Henningerozyma</taxon>
    </lineage>
</organism>
<dbReference type="InterPro" id="IPR017441">
    <property type="entry name" value="Protein_kinase_ATP_BS"/>
</dbReference>
<comment type="similarity">
    <text evidence="3">Belongs to the protein kinase superfamily. STE Ser/Thr protein kinase family. STE20 subfamily.</text>
</comment>
<dbReference type="KEGG" id="tbl:TBLA_0I00280"/>
<dbReference type="RefSeq" id="XP_004182212.1">
    <property type="nucleotide sequence ID" value="XM_004182164.1"/>
</dbReference>
<evidence type="ECO:0000256" key="18">
    <source>
        <dbReference type="SAM" id="MobiDB-lite"/>
    </source>
</evidence>
<evidence type="ECO:0000256" key="5">
    <source>
        <dbReference type="ARBA" id="ARBA00022490"/>
    </source>
</evidence>
<evidence type="ECO:0000259" key="20">
    <source>
        <dbReference type="PROSITE" id="PS50108"/>
    </source>
</evidence>
<evidence type="ECO:0000256" key="15">
    <source>
        <dbReference type="ARBA" id="ARBA00070332"/>
    </source>
</evidence>
<dbReference type="Gene3D" id="1.10.510.10">
    <property type="entry name" value="Transferase(Phosphotransferase) domain 1"/>
    <property type="match status" value="1"/>
</dbReference>
<dbReference type="GO" id="GO:0001402">
    <property type="term" value="P:signal transduction involved in filamentous growth"/>
    <property type="evidence" value="ECO:0007669"/>
    <property type="project" value="UniProtKB-ARBA"/>
</dbReference>
<feature type="domain" description="CRIB" evidence="20">
    <location>
        <begin position="686"/>
        <end position="699"/>
    </location>
</feature>
<feature type="region of interest" description="Disordered" evidence="18">
    <location>
        <begin position="205"/>
        <end position="252"/>
    </location>
</feature>
<evidence type="ECO:0000256" key="12">
    <source>
        <dbReference type="ARBA" id="ARBA00023242"/>
    </source>
</evidence>